<dbReference type="Pfam" id="PF20538">
    <property type="entry name" value="DUF6753"/>
    <property type="match status" value="1"/>
</dbReference>
<evidence type="ECO:0000313" key="3">
    <source>
        <dbReference type="Proteomes" id="UP000481033"/>
    </source>
</evidence>
<keyword evidence="1" id="KW-0472">Membrane</keyword>
<sequence length="209" mass="22650">MTIATNHTPKSLDSVLKQYGAEAKQAVTQILAEYGVRVTDPIAAVISSIYAANLQNLSQLAHVPAAFQDQVKHEVKSFGAISQDLKEQLRGILAQKHFDLSKELATELGQVVEEAVTQHCERIDRVSDKQFWIRGGLPALGIAALLMFGGVGFGYAVGVHRVTQGGQAKVLSSAELAALQWLTSEEGKLAWEMGVHNRGVIQQCFEGLE</sequence>
<reference evidence="2 3" key="1">
    <citation type="journal article" date="2020" name="Microb. Ecol.">
        <title>Ecogenomics of the Marine Benthic Filamentous Cyanobacterium Adonisia.</title>
        <authorList>
            <person name="Walter J.M."/>
            <person name="Coutinho F.H."/>
            <person name="Leomil L."/>
            <person name="Hargreaves P.I."/>
            <person name="Campeao M.E."/>
            <person name="Vieira V.V."/>
            <person name="Silva B.S."/>
            <person name="Fistarol G.O."/>
            <person name="Salomon P.S."/>
            <person name="Sawabe T."/>
            <person name="Mino S."/>
            <person name="Hosokawa M."/>
            <person name="Miyashita H."/>
            <person name="Maruyama F."/>
            <person name="van Verk M.C."/>
            <person name="Dutilh B.E."/>
            <person name="Thompson C.C."/>
            <person name="Thompson F.L."/>
        </authorList>
    </citation>
    <scope>NUCLEOTIDE SEQUENCE [LARGE SCALE GENOMIC DNA]</scope>
    <source>
        <strain evidence="2 3">CCMR0081</strain>
    </source>
</reference>
<accession>A0A6M0REL3</accession>
<proteinExistence type="predicted"/>
<dbReference type="RefSeq" id="WP_163696335.1">
    <property type="nucleotide sequence ID" value="NZ_QXHD01000003.1"/>
</dbReference>
<organism evidence="2 3">
    <name type="scientific">Adonisia turfae CCMR0081</name>
    <dbReference type="NCBI Taxonomy" id="2292702"/>
    <lineage>
        <taxon>Bacteria</taxon>
        <taxon>Bacillati</taxon>
        <taxon>Cyanobacteriota</taxon>
        <taxon>Adonisia</taxon>
        <taxon>Adonisia turfae</taxon>
    </lineage>
</organism>
<evidence type="ECO:0000256" key="1">
    <source>
        <dbReference type="SAM" id="Phobius"/>
    </source>
</evidence>
<comment type="caution">
    <text evidence="2">The sequence shown here is derived from an EMBL/GenBank/DDBJ whole genome shotgun (WGS) entry which is preliminary data.</text>
</comment>
<dbReference type="AlphaFoldDB" id="A0A6M0REL3"/>
<evidence type="ECO:0000313" key="2">
    <source>
        <dbReference type="EMBL" id="NEZ54687.1"/>
    </source>
</evidence>
<dbReference type="EMBL" id="QXHD01000003">
    <property type="protein sequence ID" value="NEZ54687.1"/>
    <property type="molecule type" value="Genomic_DNA"/>
</dbReference>
<protein>
    <submittedName>
        <fullName evidence="2">Uncharacterized protein</fullName>
    </submittedName>
</protein>
<keyword evidence="1" id="KW-1133">Transmembrane helix</keyword>
<dbReference type="InterPro" id="IPR046641">
    <property type="entry name" value="DUF6753"/>
</dbReference>
<name>A0A6M0REL3_9CYAN</name>
<gene>
    <name evidence="2" type="ORF">DXZ20_03060</name>
</gene>
<feature type="transmembrane region" description="Helical" evidence="1">
    <location>
        <begin position="131"/>
        <end position="157"/>
    </location>
</feature>
<keyword evidence="1" id="KW-0812">Transmembrane</keyword>
<dbReference type="Proteomes" id="UP000481033">
    <property type="component" value="Unassembled WGS sequence"/>
</dbReference>
<keyword evidence="3" id="KW-1185">Reference proteome</keyword>